<organism evidence="2 3">
    <name type="scientific">Drosophila mauritiana</name>
    <name type="common">Fruit fly</name>
    <dbReference type="NCBI Taxonomy" id="7226"/>
    <lineage>
        <taxon>Eukaryota</taxon>
        <taxon>Metazoa</taxon>
        <taxon>Ecdysozoa</taxon>
        <taxon>Arthropoda</taxon>
        <taxon>Hexapoda</taxon>
        <taxon>Insecta</taxon>
        <taxon>Pterygota</taxon>
        <taxon>Neoptera</taxon>
        <taxon>Endopterygota</taxon>
        <taxon>Diptera</taxon>
        <taxon>Brachycera</taxon>
        <taxon>Muscomorpha</taxon>
        <taxon>Ephydroidea</taxon>
        <taxon>Drosophilidae</taxon>
        <taxon>Drosophila</taxon>
        <taxon>Sophophora</taxon>
    </lineage>
</organism>
<proteinExistence type="predicted"/>
<dbReference type="GeneID" id="117145452"/>
<dbReference type="GO" id="GO:0032968">
    <property type="term" value="P:positive regulation of transcription elongation by RNA polymerase II"/>
    <property type="evidence" value="ECO:0007669"/>
    <property type="project" value="TreeGrafter"/>
</dbReference>
<dbReference type="GO" id="GO:0006368">
    <property type="term" value="P:transcription elongation by RNA polymerase II"/>
    <property type="evidence" value="ECO:0007669"/>
    <property type="project" value="InterPro"/>
</dbReference>
<gene>
    <name evidence="3" type="primary">LOC117145452</name>
</gene>
<feature type="compositionally biased region" description="Low complexity" evidence="1">
    <location>
        <begin position="96"/>
        <end position="116"/>
    </location>
</feature>
<sequence>MADSGLQHNELEKDGESCESWPLFNRGIPEPCSSSAEEERNEPKPIAHKSRSRSVCPTVNRVFFSLENQSDMNANTSSNIERSYIPICETSSNRESNSGSAPNSSKSSSWSLSVELNGSVPEQKSSVINSNETIHSAGQVGGIQSCMTESGGSVPEPKSSVINSNETIHSAGQVGGIQSSMTESDGQGSVDSETISSIRKSTSLIELKDNYNAIIDEVNNQQLTNEGNILPTETGSISNFKSLKEEPNGSIDEMELELLSTHPSSTPINKCNDMEEELLPLQFSSFLPTPSEEYILKPKASFVPLASSSNTEHESKGNNCNTEKWLSQLRYSSDEKESKDLYSSSDSLDLNFDIGDNAENQQPGGKVNAAKELFSNGILQNSQVLDTLEQLKPFGKDIAVKFQSTITTENCGLLKGPSQFLKMPYFIPVESEAYVPETFQDQMTEDDLKDEQSRNDFINRLKATVRWRENENKTKESNAKIIRWSDGTQTFHVGNEVFDMMQHPVTVNQNHLYVRLDSCYQPQGLIKNKLTVRPILDSSFGQSHVQALRNRATNKPQSGCVKVITNMGSNPEHDHNRRMKEELSKLRQEDREKNRAFMKNRPPKRDRHYQGSDRNVAKKPGAFEEDDAEGAGGETSSAAEDSDEEMRSEEDTENHMDDGASRSSPNSQKEGSQLDSEDELVIGGANRKPKRLVYSDSDSD</sequence>
<dbReference type="GO" id="GO:1990269">
    <property type="term" value="F:RNA polymerase II C-terminal domain phosphoserine binding"/>
    <property type="evidence" value="ECO:0007669"/>
    <property type="project" value="TreeGrafter"/>
</dbReference>
<dbReference type="GO" id="GO:0016593">
    <property type="term" value="C:Cdc73/Paf1 complex"/>
    <property type="evidence" value="ECO:0007669"/>
    <property type="project" value="InterPro"/>
</dbReference>
<dbReference type="Proteomes" id="UP000515162">
    <property type="component" value="Chromosome 3R"/>
</dbReference>
<dbReference type="Pfam" id="PF04004">
    <property type="entry name" value="Leo1"/>
    <property type="match status" value="1"/>
</dbReference>
<feature type="region of interest" description="Disordered" evidence="1">
    <location>
        <begin position="90"/>
        <end position="116"/>
    </location>
</feature>
<feature type="compositionally biased region" description="Polar residues" evidence="1">
    <location>
        <begin position="661"/>
        <end position="674"/>
    </location>
</feature>
<dbReference type="AlphaFoldDB" id="A0A6P8KUS7"/>
<feature type="region of interest" description="Disordered" evidence="1">
    <location>
        <begin position="1"/>
        <end position="54"/>
    </location>
</feature>
<evidence type="ECO:0000313" key="2">
    <source>
        <dbReference type="Proteomes" id="UP000515162"/>
    </source>
</evidence>
<feature type="region of interest" description="Disordered" evidence="1">
    <location>
        <begin position="565"/>
        <end position="700"/>
    </location>
</feature>
<name>A0A6P8KUS7_DROMA</name>
<dbReference type="RefSeq" id="XP_033167011.1">
    <property type="nucleotide sequence ID" value="XM_033311120.1"/>
</dbReference>
<feature type="compositionally biased region" description="Acidic residues" evidence="1">
    <location>
        <begin position="640"/>
        <end position="652"/>
    </location>
</feature>
<accession>A0A6P8KUS7</accession>
<reference evidence="3" key="1">
    <citation type="submission" date="2025-08" db="UniProtKB">
        <authorList>
            <consortium name="RefSeq"/>
        </authorList>
    </citation>
    <scope>IDENTIFICATION</scope>
    <source>
        <strain evidence="3">Mau12</strain>
        <tissue evidence="3">Whole Body</tissue>
    </source>
</reference>
<dbReference type="PANTHER" id="PTHR23146:SF0">
    <property type="entry name" value="RNA POLYMERASE-ASSOCIATED PROTEIN LEO1"/>
    <property type="match status" value="1"/>
</dbReference>
<feature type="compositionally biased region" description="Basic residues" evidence="1">
    <location>
        <begin position="596"/>
        <end position="607"/>
    </location>
</feature>
<dbReference type="PANTHER" id="PTHR23146">
    <property type="entry name" value="LEO1 PROTEIN"/>
    <property type="match status" value="1"/>
</dbReference>
<protein>
    <submittedName>
        <fullName evidence="3">Another transcription unit protein isoform X1</fullName>
    </submittedName>
</protein>
<keyword evidence="2" id="KW-1185">Reference proteome</keyword>
<feature type="compositionally biased region" description="Basic and acidic residues" evidence="1">
    <location>
        <begin position="571"/>
        <end position="595"/>
    </location>
</feature>
<dbReference type="InterPro" id="IPR007149">
    <property type="entry name" value="Leo1"/>
</dbReference>
<evidence type="ECO:0000256" key="1">
    <source>
        <dbReference type="SAM" id="MobiDB-lite"/>
    </source>
</evidence>
<evidence type="ECO:0000313" key="3">
    <source>
        <dbReference type="RefSeq" id="XP_033167011.1"/>
    </source>
</evidence>